<proteinExistence type="predicted"/>
<organism evidence="1 2">
    <name type="scientific">Streptomyces typhae</name>
    <dbReference type="NCBI Taxonomy" id="2681492"/>
    <lineage>
        <taxon>Bacteria</taxon>
        <taxon>Bacillati</taxon>
        <taxon>Actinomycetota</taxon>
        <taxon>Actinomycetes</taxon>
        <taxon>Kitasatosporales</taxon>
        <taxon>Streptomycetaceae</taxon>
        <taxon>Streptomyces</taxon>
    </lineage>
</organism>
<dbReference type="AlphaFoldDB" id="A0A6L6WPD4"/>
<name>A0A6L6WPD4_9ACTN</name>
<comment type="caution">
    <text evidence="1">The sequence shown here is derived from an EMBL/GenBank/DDBJ whole genome shotgun (WGS) entry which is preliminary data.</text>
</comment>
<evidence type="ECO:0000313" key="1">
    <source>
        <dbReference type="EMBL" id="MVO83850.1"/>
    </source>
</evidence>
<sequence>MGASSFELRHRYSTGHASPRERISFWGGEVSGLGAVELVVPALELVHVQDRTTHIGALVTGDSIPPSSFVGWPYSGRPRLARGKLRVAGRDAAFSRKSWGTGKEERGLRIWAVGREYTYVEKQDKRHHALMRDEARVDMERSSWRDPNVISGSVQGAADSVDISIAILFEGVYARNLSLRGALVSAPGRFMDRLS</sequence>
<reference evidence="1 2" key="1">
    <citation type="submission" date="2019-11" db="EMBL/GenBank/DDBJ databases">
        <title>Streptomyces typhae sp. nov., a novel endophytic actinomycete isolated from the root of cattail pollen (Typha angustifolia L.).</title>
        <authorList>
            <person name="Peng C."/>
        </authorList>
    </citation>
    <scope>NUCLEOTIDE SEQUENCE [LARGE SCALE GENOMIC DNA]</scope>
    <source>
        <strain evidence="2">p1417</strain>
    </source>
</reference>
<evidence type="ECO:0000313" key="2">
    <source>
        <dbReference type="Proteomes" id="UP000483802"/>
    </source>
</evidence>
<keyword evidence="2" id="KW-1185">Reference proteome</keyword>
<protein>
    <submittedName>
        <fullName evidence="1">Uncharacterized protein</fullName>
    </submittedName>
</protein>
<accession>A0A6L6WPD4</accession>
<dbReference type="Proteomes" id="UP000483802">
    <property type="component" value="Unassembled WGS sequence"/>
</dbReference>
<gene>
    <name evidence="1" type="ORF">GPA10_03485</name>
</gene>
<dbReference type="EMBL" id="WPNZ01000001">
    <property type="protein sequence ID" value="MVO83850.1"/>
    <property type="molecule type" value="Genomic_DNA"/>
</dbReference>